<evidence type="ECO:0000256" key="1">
    <source>
        <dbReference type="SAM" id="Phobius"/>
    </source>
</evidence>
<evidence type="ECO:0000313" key="2">
    <source>
        <dbReference type="EMBL" id="SNZ05748.1"/>
    </source>
</evidence>
<dbReference type="InterPro" id="IPR013901">
    <property type="entry name" value="Anthrone_oxy"/>
</dbReference>
<dbReference type="AlphaFoldDB" id="A0A285N8X9"/>
<keyword evidence="1" id="KW-0812">Transmembrane</keyword>
<name>A0A285N8X9_9HYPH</name>
<feature type="transmembrane region" description="Helical" evidence="1">
    <location>
        <begin position="137"/>
        <end position="159"/>
    </location>
</feature>
<feature type="transmembrane region" description="Helical" evidence="1">
    <location>
        <begin position="84"/>
        <end position="106"/>
    </location>
</feature>
<reference evidence="2 3" key="1">
    <citation type="submission" date="2017-09" db="EMBL/GenBank/DDBJ databases">
        <authorList>
            <person name="Ehlers B."/>
            <person name="Leendertz F.H."/>
        </authorList>
    </citation>
    <scope>NUCLEOTIDE SEQUENCE [LARGE SCALE GENOMIC DNA]</scope>
    <source>
        <strain evidence="2 3">DSM 18289</strain>
    </source>
</reference>
<dbReference type="Pfam" id="PF08592">
    <property type="entry name" value="Anthrone_oxy"/>
    <property type="match status" value="1"/>
</dbReference>
<sequence>MISCSNLLTNKYILVLLIMLGLMAGFFYSYSVSVMPGLNHAQPQVAIAAMQSLNITIRNPTFFLTIPVGLVGALLLWRNHQKRASIWLALASLIYLFGAVIPTGMINVPMNDALGIQSVPTDFAATSDLWWSYAPTWTFWNTFRTMTTMLALLICACAISQLQASPERVS</sequence>
<evidence type="ECO:0000313" key="3">
    <source>
        <dbReference type="Proteomes" id="UP000219439"/>
    </source>
</evidence>
<organism evidence="2 3">
    <name type="scientific">Cohaesibacter gelatinilyticus</name>
    <dbReference type="NCBI Taxonomy" id="372072"/>
    <lineage>
        <taxon>Bacteria</taxon>
        <taxon>Pseudomonadati</taxon>
        <taxon>Pseudomonadota</taxon>
        <taxon>Alphaproteobacteria</taxon>
        <taxon>Hyphomicrobiales</taxon>
        <taxon>Cohaesibacteraceae</taxon>
    </lineage>
</organism>
<dbReference type="Proteomes" id="UP000219439">
    <property type="component" value="Unassembled WGS sequence"/>
</dbReference>
<gene>
    <name evidence="2" type="ORF">SAMN06265368_0196</name>
</gene>
<feature type="transmembrane region" description="Helical" evidence="1">
    <location>
        <begin position="12"/>
        <end position="30"/>
    </location>
</feature>
<keyword evidence="1" id="KW-0472">Membrane</keyword>
<dbReference type="EMBL" id="OBEL01000001">
    <property type="protein sequence ID" value="SNZ05748.1"/>
    <property type="molecule type" value="Genomic_DNA"/>
</dbReference>
<feature type="transmembrane region" description="Helical" evidence="1">
    <location>
        <begin position="60"/>
        <end position="77"/>
    </location>
</feature>
<keyword evidence="3" id="KW-1185">Reference proteome</keyword>
<protein>
    <submittedName>
        <fullName evidence="2">Uncharacterized membrane protein</fullName>
    </submittedName>
</protein>
<keyword evidence="1" id="KW-1133">Transmembrane helix</keyword>
<dbReference type="RefSeq" id="WP_170955896.1">
    <property type="nucleotide sequence ID" value="NZ_OBEL01000001.1"/>
</dbReference>
<accession>A0A285N8X9</accession>
<proteinExistence type="predicted"/>